<dbReference type="PANTHER" id="PTHR37423">
    <property type="entry name" value="SOLUBLE LYTIC MUREIN TRANSGLYCOSYLASE-RELATED"/>
    <property type="match status" value="1"/>
</dbReference>
<comment type="similarity">
    <text evidence="1">Belongs to the transglycosylase Slt family.</text>
</comment>
<dbReference type="KEGG" id="dog:HP555_02620"/>
<dbReference type="PANTHER" id="PTHR37423:SF2">
    <property type="entry name" value="MEMBRANE-BOUND LYTIC MUREIN TRANSGLYCOSYLASE C"/>
    <property type="match status" value="1"/>
</dbReference>
<dbReference type="EMBL" id="CP054140">
    <property type="protein sequence ID" value="QQG66923.1"/>
    <property type="molecule type" value="Genomic_DNA"/>
</dbReference>
<gene>
    <name evidence="3" type="ORF">HP555_02620</name>
</gene>
<proteinExistence type="inferred from homology"/>
<dbReference type="InterPro" id="IPR008258">
    <property type="entry name" value="Transglycosylase_SLT_dom_1"/>
</dbReference>
<organism evidence="3 4">
    <name type="scientific">Desulfobulbus oligotrophicus</name>
    <dbReference type="NCBI Taxonomy" id="1909699"/>
    <lineage>
        <taxon>Bacteria</taxon>
        <taxon>Pseudomonadati</taxon>
        <taxon>Thermodesulfobacteriota</taxon>
        <taxon>Desulfobulbia</taxon>
        <taxon>Desulfobulbales</taxon>
        <taxon>Desulfobulbaceae</taxon>
        <taxon>Desulfobulbus</taxon>
    </lineage>
</organism>
<feature type="domain" description="Transglycosylase SLT" evidence="2">
    <location>
        <begin position="81"/>
        <end position="176"/>
    </location>
</feature>
<dbReference type="Pfam" id="PF01464">
    <property type="entry name" value="SLT"/>
    <property type="match status" value="1"/>
</dbReference>
<evidence type="ECO:0000313" key="3">
    <source>
        <dbReference type="EMBL" id="QQG66923.1"/>
    </source>
</evidence>
<evidence type="ECO:0000256" key="1">
    <source>
        <dbReference type="ARBA" id="ARBA00007734"/>
    </source>
</evidence>
<dbReference type="GO" id="GO:0016020">
    <property type="term" value="C:membrane"/>
    <property type="evidence" value="ECO:0007669"/>
    <property type="project" value="InterPro"/>
</dbReference>
<evidence type="ECO:0000313" key="4">
    <source>
        <dbReference type="Proteomes" id="UP000596092"/>
    </source>
</evidence>
<name>A0A7T6ARJ2_9BACT</name>
<dbReference type="InterPro" id="IPR000189">
    <property type="entry name" value="Transglyc_AS"/>
</dbReference>
<keyword evidence="4" id="KW-1185">Reference proteome</keyword>
<dbReference type="PROSITE" id="PS00922">
    <property type="entry name" value="TRANSGLYCOSYLASE"/>
    <property type="match status" value="1"/>
</dbReference>
<dbReference type="SUPFAM" id="SSF53955">
    <property type="entry name" value="Lysozyme-like"/>
    <property type="match status" value="1"/>
</dbReference>
<evidence type="ECO:0000259" key="2">
    <source>
        <dbReference type="Pfam" id="PF01464"/>
    </source>
</evidence>
<accession>A0A7T6ARJ2</accession>
<dbReference type="CDD" id="cd00254">
    <property type="entry name" value="LT-like"/>
    <property type="match status" value="1"/>
</dbReference>
<protein>
    <submittedName>
        <fullName evidence="3">Lytic transglycosylase domain-containing protein</fullName>
    </submittedName>
</protein>
<dbReference type="Proteomes" id="UP000596092">
    <property type="component" value="Chromosome"/>
</dbReference>
<reference evidence="3 4" key="1">
    <citation type="submission" date="2020-05" db="EMBL/GenBank/DDBJ databases">
        <title>Complete genome of Desulfobulbus oligotrophicus.</title>
        <authorList>
            <person name="Podar M."/>
        </authorList>
    </citation>
    <scope>NUCLEOTIDE SEQUENCE [LARGE SCALE GENOMIC DNA]</scope>
    <source>
        <strain evidence="3 4">Prop6</strain>
    </source>
</reference>
<dbReference type="AlphaFoldDB" id="A0A7T6ARJ2"/>
<sequence>MYAYVDARGICHYTNVPGDGRYKLNTRTSRRIGSPENQLVKTIIRRSNSALSPNITMNRGRGQFRNGGYTFRSAPQTIERYIQLAGAHHQVDPLLIKAVIQAESNFDPNALSPKGAQGLMQLMPGTARDMAVSDPFDPYQNIIGGTRYLRYLLDNFKGNVELSLAAYNAGPGRVAPYGVVPRIPETQNYVAKVLETYHSYRNSKPSLPSNINVRQMVTVN</sequence>
<dbReference type="GO" id="GO:0000270">
    <property type="term" value="P:peptidoglycan metabolic process"/>
    <property type="evidence" value="ECO:0007669"/>
    <property type="project" value="InterPro"/>
</dbReference>
<dbReference type="Gene3D" id="1.10.530.10">
    <property type="match status" value="1"/>
</dbReference>
<dbReference type="GO" id="GO:0008933">
    <property type="term" value="F:peptidoglycan lytic transglycosylase activity"/>
    <property type="evidence" value="ECO:0007669"/>
    <property type="project" value="InterPro"/>
</dbReference>
<dbReference type="InterPro" id="IPR023346">
    <property type="entry name" value="Lysozyme-like_dom_sf"/>
</dbReference>